<sequence>MRITEAIIVLLYLLFMIGIGLYFYRRARSSSSDYYTAGSNINTFVGAFAIAAAVASSSSLMGAVGSGVTLGLPYFFAYAFGAIGILPFAMFLISGQVRRAGVKTMPDFFDQRFGRSVQILSAIIVVLAMTFYMVPQLTASGLIGSYVLGIDYIWAVIILGLGFTIYAALGGMWAITYTDLFQGAIMLLGVMVLAMFILFDHSGIFTLLNDALAVDPNFGDVTQPWMAYFGLFIAFLWFGIISPSVVMRNFASRDAKTARRSSMWGTLIYLLLFLSGMVVAMAGASLGIADQLENADMIFVSVIEHYLPPIVGGIMLAGLLASIMSSADAMLLAVSAGVAYDIYKKNINKDASERLITLLSLIVMLVASVAGILVAINPPQLIAIMVGWVGGFLLSSFGIPFVLGIWWKRANKQGAFAGMLGGAVVFLILVSLQLLPTNAEPIIAAPVSLILTVGVSLMTAPPSREIQDQVDRYHTHIEAEAKAKAAVTQPEGYGYDTDR</sequence>
<keyword evidence="11" id="KW-0739">Sodium transport</keyword>
<dbReference type="RefSeq" id="WP_342388360.1">
    <property type="nucleotide sequence ID" value="NZ_CP138333.2"/>
</dbReference>
<evidence type="ECO:0000256" key="3">
    <source>
        <dbReference type="ARBA" id="ARBA00022448"/>
    </source>
</evidence>
<feature type="transmembrane region" description="Helical" evidence="14">
    <location>
        <begin position="6"/>
        <end position="24"/>
    </location>
</feature>
<feature type="transmembrane region" description="Helical" evidence="14">
    <location>
        <begin position="309"/>
        <end position="334"/>
    </location>
</feature>
<keyword evidence="6" id="KW-0769">Symport</keyword>
<evidence type="ECO:0000256" key="5">
    <source>
        <dbReference type="ARBA" id="ARBA00022692"/>
    </source>
</evidence>
<evidence type="ECO:0000256" key="11">
    <source>
        <dbReference type="ARBA" id="ARBA00023201"/>
    </source>
</evidence>
<feature type="transmembrane region" description="Helical" evidence="14">
    <location>
        <begin position="441"/>
        <end position="460"/>
    </location>
</feature>
<dbReference type="InterPro" id="IPR038377">
    <property type="entry name" value="Na/Glc_symporter_sf"/>
</dbReference>
<evidence type="ECO:0000256" key="4">
    <source>
        <dbReference type="ARBA" id="ARBA00022475"/>
    </source>
</evidence>
<comment type="subcellular location">
    <subcellularLocation>
        <location evidence="1">Cell membrane</location>
        <topology evidence="1">Multi-pass membrane protein</topology>
    </subcellularLocation>
</comment>
<evidence type="ECO:0000256" key="12">
    <source>
        <dbReference type="ARBA" id="ARBA00033708"/>
    </source>
</evidence>
<keyword evidence="7 14" id="KW-1133">Transmembrane helix</keyword>
<accession>A0ABZ3CIG7</accession>
<comment type="similarity">
    <text evidence="2 13">Belongs to the sodium:solute symporter (SSF) (TC 2.A.21) family.</text>
</comment>
<protein>
    <submittedName>
        <fullName evidence="15">Sodium:solute symporter</fullName>
    </submittedName>
</protein>
<dbReference type="EMBL" id="CP138333">
    <property type="protein sequence ID" value="WZX29824.1"/>
    <property type="molecule type" value="Genomic_DNA"/>
</dbReference>
<keyword evidence="8" id="KW-0915">Sodium</keyword>
<evidence type="ECO:0000256" key="14">
    <source>
        <dbReference type="SAM" id="Phobius"/>
    </source>
</evidence>
<evidence type="ECO:0000256" key="6">
    <source>
        <dbReference type="ARBA" id="ARBA00022847"/>
    </source>
</evidence>
<feature type="transmembrane region" description="Helical" evidence="14">
    <location>
        <begin position="225"/>
        <end position="246"/>
    </location>
</feature>
<keyword evidence="9" id="KW-0406">Ion transport</keyword>
<evidence type="ECO:0000256" key="2">
    <source>
        <dbReference type="ARBA" id="ARBA00006434"/>
    </source>
</evidence>
<feature type="transmembrane region" description="Helical" evidence="14">
    <location>
        <begin position="414"/>
        <end position="435"/>
    </location>
</feature>
<reference evidence="16" key="1">
    <citation type="submission" date="2023-10" db="EMBL/GenBank/DDBJ databases">
        <title>Genome analysis and identification of Salinococcus sp. Bachu38 nov., a PGPR from the rhizosphere of Tamarix.</title>
        <authorList>
            <person name="Liang Z."/>
            <person name="Zhang X."/>
            <person name="Jia J."/>
            <person name="Chen X."/>
            <person name="Wang Y."/>
            <person name="Wang Q."/>
            <person name="Wang R."/>
        </authorList>
    </citation>
    <scope>NUCLEOTIDE SEQUENCE [LARGE SCALE GENOMIC DNA]</scope>
    <source>
        <strain evidence="16">Bachu38</strain>
    </source>
</reference>
<organism evidence="15 16">
    <name type="scientific">Salinicoccus bachuensis</name>
    <dbReference type="NCBI Taxonomy" id="3136731"/>
    <lineage>
        <taxon>Bacteria</taxon>
        <taxon>Bacillati</taxon>
        <taxon>Bacillota</taxon>
        <taxon>Bacilli</taxon>
        <taxon>Bacillales</taxon>
        <taxon>Staphylococcaceae</taxon>
        <taxon>Salinicoccus</taxon>
    </lineage>
</organism>
<feature type="transmembrane region" description="Helical" evidence="14">
    <location>
        <begin position="382"/>
        <end position="407"/>
    </location>
</feature>
<dbReference type="NCBIfam" id="TIGR00813">
    <property type="entry name" value="sss"/>
    <property type="match status" value="1"/>
</dbReference>
<dbReference type="Gene3D" id="1.20.1730.10">
    <property type="entry name" value="Sodium/glucose cotransporter"/>
    <property type="match status" value="1"/>
</dbReference>
<evidence type="ECO:0000256" key="7">
    <source>
        <dbReference type="ARBA" id="ARBA00022989"/>
    </source>
</evidence>
<dbReference type="PROSITE" id="PS00456">
    <property type="entry name" value="NA_SOLUT_SYMP_1"/>
    <property type="match status" value="1"/>
</dbReference>
<dbReference type="PROSITE" id="PS00457">
    <property type="entry name" value="NA_SOLUT_SYMP_2"/>
    <property type="match status" value="1"/>
</dbReference>
<dbReference type="InterPro" id="IPR001734">
    <property type="entry name" value="Na/solute_symporter"/>
</dbReference>
<name>A0ABZ3CIG7_9STAP</name>
<feature type="transmembrane region" description="Helical" evidence="14">
    <location>
        <begin position="152"/>
        <end position="173"/>
    </location>
</feature>
<keyword evidence="4" id="KW-1003">Cell membrane</keyword>
<evidence type="ECO:0000313" key="16">
    <source>
        <dbReference type="Proteomes" id="UP001455384"/>
    </source>
</evidence>
<evidence type="ECO:0000256" key="13">
    <source>
        <dbReference type="RuleBase" id="RU362091"/>
    </source>
</evidence>
<keyword evidence="3" id="KW-0813">Transport</keyword>
<dbReference type="Proteomes" id="UP001455384">
    <property type="component" value="Chromosome"/>
</dbReference>
<feature type="transmembrane region" description="Helical" evidence="14">
    <location>
        <begin position="113"/>
        <end position="132"/>
    </location>
</feature>
<keyword evidence="5 14" id="KW-0812">Transmembrane</keyword>
<gene>
    <name evidence="15" type="ORF">RQP18_01225</name>
</gene>
<feature type="transmembrane region" description="Helical" evidence="14">
    <location>
        <begin position="267"/>
        <end position="289"/>
    </location>
</feature>
<dbReference type="PANTHER" id="PTHR48086:SF3">
    <property type="entry name" value="SODIUM_PROLINE SYMPORTER"/>
    <property type="match status" value="1"/>
</dbReference>
<keyword evidence="10 14" id="KW-0472">Membrane</keyword>
<evidence type="ECO:0000256" key="8">
    <source>
        <dbReference type="ARBA" id="ARBA00023053"/>
    </source>
</evidence>
<comment type="catalytic activity">
    <reaction evidence="12">
        <text>L-proline(in) + Na(+)(in) = L-proline(out) + Na(+)(out)</text>
        <dbReference type="Rhea" id="RHEA:28967"/>
        <dbReference type="ChEBI" id="CHEBI:29101"/>
        <dbReference type="ChEBI" id="CHEBI:60039"/>
    </reaction>
</comment>
<dbReference type="PANTHER" id="PTHR48086">
    <property type="entry name" value="SODIUM/PROLINE SYMPORTER-RELATED"/>
    <property type="match status" value="1"/>
</dbReference>
<evidence type="ECO:0000313" key="15">
    <source>
        <dbReference type="EMBL" id="WZX29824.1"/>
    </source>
</evidence>
<keyword evidence="16" id="KW-1185">Reference proteome</keyword>
<dbReference type="InterPro" id="IPR050277">
    <property type="entry name" value="Sodium:Solute_Symporter"/>
</dbReference>
<feature type="transmembrane region" description="Helical" evidence="14">
    <location>
        <begin position="185"/>
        <end position="205"/>
    </location>
</feature>
<evidence type="ECO:0000256" key="10">
    <source>
        <dbReference type="ARBA" id="ARBA00023136"/>
    </source>
</evidence>
<dbReference type="InterPro" id="IPR018212">
    <property type="entry name" value="Na/solute_symporter_CS"/>
</dbReference>
<feature type="transmembrane region" description="Helical" evidence="14">
    <location>
        <begin position="44"/>
        <end position="68"/>
    </location>
</feature>
<feature type="transmembrane region" description="Helical" evidence="14">
    <location>
        <begin position="355"/>
        <end position="376"/>
    </location>
</feature>
<feature type="transmembrane region" description="Helical" evidence="14">
    <location>
        <begin position="74"/>
        <end position="93"/>
    </location>
</feature>
<evidence type="ECO:0000256" key="9">
    <source>
        <dbReference type="ARBA" id="ARBA00023065"/>
    </source>
</evidence>
<dbReference type="PROSITE" id="PS50283">
    <property type="entry name" value="NA_SOLUT_SYMP_3"/>
    <property type="match status" value="1"/>
</dbReference>
<dbReference type="Pfam" id="PF00474">
    <property type="entry name" value="SSF"/>
    <property type="match status" value="1"/>
</dbReference>
<proteinExistence type="inferred from homology"/>
<evidence type="ECO:0000256" key="1">
    <source>
        <dbReference type="ARBA" id="ARBA00004651"/>
    </source>
</evidence>